<sequence length="597" mass="65893">MYTMARYQCGELGTQYRAEGMQPGQGGVGITSFDRRGLLKGRGGIPTSPLPSYFYTACNYLCPTHLNVSNRCTIDTKEEAHTSVSAIHPAMQHWPGSGGSCAAYTSLTPLRVAYLILLSSYPHRPPTYNATKTQNHRYQRIYIEGDNIQQLLHIYLEEPTSDTQASILEEAPFWPGFVLQGLSLYQAGSESYALFSALHDKMLEGKANHQERRRIVDALGLCAEQVSIIAIIEKAATWDDAVAEVQERFGALLVLRQRRYLKSQLKDYPGGEQHDYRCNCPAVEVRAADTPDNAILCCAETGFYVLPFHQSTVFVSLGVNKRYKMELVVARDVPQDIPCYTPFVTPLMLWLELVIEAACSSRRDPTHPGKMVQIGLNMGARHARILGWAQSFTRDLTHEQKVQQDTDLLGGMSLLWALIKAYLPTDVTKPVQDKLDGIYPTMATRNVPEGCGFSISIDGTDYTFSQASRAPPEGVATVSYEAPSHTDGCATIWAFACTVARRILSPQLLPSAHLGSNFIDFGLGVVVQGAARTLTAFQPEHLHATSYRGSVFSMGLAMNSTAWVELAMCGLEIDNLVAVRVRQMSMLVSNVNFGVFP</sequence>
<dbReference type="GeneID" id="6077774"/>
<dbReference type="STRING" id="486041.B0DE13"/>
<dbReference type="InParanoid" id="B0DE13"/>
<evidence type="ECO:0000313" key="2">
    <source>
        <dbReference type="Proteomes" id="UP000001194"/>
    </source>
</evidence>
<dbReference type="EMBL" id="DS547105">
    <property type="protein sequence ID" value="EDR07183.1"/>
    <property type="molecule type" value="Genomic_DNA"/>
</dbReference>
<dbReference type="RefSeq" id="XP_001882114.1">
    <property type="nucleotide sequence ID" value="XM_001882079.1"/>
</dbReference>
<evidence type="ECO:0000313" key="1">
    <source>
        <dbReference type="EMBL" id="EDR07183.1"/>
    </source>
</evidence>
<gene>
    <name evidence="1" type="ORF">LACBIDRAFT_328192</name>
</gene>
<dbReference type="OrthoDB" id="2684108at2759"/>
<name>B0DE13_LACBS</name>
<dbReference type="KEGG" id="lbc:LACBIDRAFT_328192"/>
<reference evidence="1 2" key="1">
    <citation type="journal article" date="2008" name="Nature">
        <title>The genome of Laccaria bicolor provides insights into mycorrhizal symbiosis.</title>
        <authorList>
            <person name="Martin F."/>
            <person name="Aerts A."/>
            <person name="Ahren D."/>
            <person name="Brun A."/>
            <person name="Danchin E.G.J."/>
            <person name="Duchaussoy F."/>
            <person name="Gibon J."/>
            <person name="Kohler A."/>
            <person name="Lindquist E."/>
            <person name="Pereda V."/>
            <person name="Salamov A."/>
            <person name="Shapiro H.J."/>
            <person name="Wuyts J."/>
            <person name="Blaudez D."/>
            <person name="Buee M."/>
            <person name="Brokstein P."/>
            <person name="Canbaeck B."/>
            <person name="Cohen D."/>
            <person name="Courty P.E."/>
            <person name="Coutinho P.M."/>
            <person name="Delaruelle C."/>
            <person name="Detter J.C."/>
            <person name="Deveau A."/>
            <person name="DiFazio S."/>
            <person name="Duplessis S."/>
            <person name="Fraissinet-Tachet L."/>
            <person name="Lucic E."/>
            <person name="Frey-Klett P."/>
            <person name="Fourrey C."/>
            <person name="Feussner I."/>
            <person name="Gay G."/>
            <person name="Grimwood J."/>
            <person name="Hoegger P.J."/>
            <person name="Jain P."/>
            <person name="Kilaru S."/>
            <person name="Labbe J."/>
            <person name="Lin Y.C."/>
            <person name="Legue V."/>
            <person name="Le Tacon F."/>
            <person name="Marmeisse R."/>
            <person name="Melayah D."/>
            <person name="Montanini B."/>
            <person name="Muratet M."/>
            <person name="Nehls U."/>
            <person name="Niculita-Hirzel H."/>
            <person name="Oudot-Le Secq M.P."/>
            <person name="Peter M."/>
            <person name="Quesneville H."/>
            <person name="Rajashekar B."/>
            <person name="Reich M."/>
            <person name="Rouhier N."/>
            <person name="Schmutz J."/>
            <person name="Yin T."/>
            <person name="Chalot M."/>
            <person name="Henrissat B."/>
            <person name="Kuees U."/>
            <person name="Lucas S."/>
            <person name="Van de Peer Y."/>
            <person name="Podila G.K."/>
            <person name="Polle A."/>
            <person name="Pukkila P.J."/>
            <person name="Richardson P.M."/>
            <person name="Rouze P."/>
            <person name="Sanders I.R."/>
            <person name="Stajich J.E."/>
            <person name="Tunlid A."/>
            <person name="Tuskan G."/>
            <person name="Grigoriev I.V."/>
        </authorList>
    </citation>
    <scope>NUCLEOTIDE SEQUENCE [LARGE SCALE GENOMIC DNA]</scope>
    <source>
        <strain evidence="2">S238N-H82 / ATCC MYA-4686</strain>
    </source>
</reference>
<accession>B0DE13</accession>
<dbReference type="Proteomes" id="UP000001194">
    <property type="component" value="Unassembled WGS sequence"/>
</dbReference>
<organism evidence="2">
    <name type="scientific">Laccaria bicolor (strain S238N-H82 / ATCC MYA-4686)</name>
    <name type="common">Bicoloured deceiver</name>
    <name type="synonym">Laccaria laccata var. bicolor</name>
    <dbReference type="NCBI Taxonomy" id="486041"/>
    <lineage>
        <taxon>Eukaryota</taxon>
        <taxon>Fungi</taxon>
        <taxon>Dikarya</taxon>
        <taxon>Basidiomycota</taxon>
        <taxon>Agaricomycotina</taxon>
        <taxon>Agaricomycetes</taxon>
        <taxon>Agaricomycetidae</taxon>
        <taxon>Agaricales</taxon>
        <taxon>Agaricineae</taxon>
        <taxon>Hydnangiaceae</taxon>
        <taxon>Laccaria</taxon>
    </lineage>
</organism>
<proteinExistence type="predicted"/>
<keyword evidence="2" id="KW-1185">Reference proteome</keyword>
<protein>
    <submittedName>
        <fullName evidence="1">Predicted protein</fullName>
    </submittedName>
</protein>
<dbReference type="HOGENOM" id="CLU_032230_0_0_1"/>
<dbReference type="AlphaFoldDB" id="B0DE13"/>